<accession>A0ABY7NS79</accession>
<name>A0ABY7NS79_9SPHN</name>
<dbReference type="RefSeq" id="WP_270078054.1">
    <property type="nucleotide sequence ID" value="NZ_CP115174.1"/>
</dbReference>
<dbReference type="Pfam" id="PF13645">
    <property type="entry name" value="YkuD_2"/>
    <property type="match status" value="1"/>
</dbReference>
<dbReference type="InterPro" id="IPR032676">
    <property type="entry name" value="YkuD_2"/>
</dbReference>
<sequence length="222" mass="23939">MDSFRGAFSRREILRTGTMVAAGIVAGPALAQINSGLPGLGRPTATAMPASPMTIRPDLFRRALAALQKHGDRIPNHDKIALVDFDLSSAQPRFHIVDLASGRSRSMLVAHGRGSDPAHSGFLMRFSNEMGSYCSSQGTYLTSDIYVGQHGRSRRLIGLDPTNSNVEPRAVVVHAAWYVSPDMVSQHGKLGRSEGCFALSTSDLEDTLQSLGQGRMIYADKV</sequence>
<dbReference type="PROSITE" id="PS51318">
    <property type="entry name" value="TAT"/>
    <property type="match status" value="1"/>
</dbReference>
<organism evidence="1 2">
    <name type="scientific">Sphingomonas abietis</name>
    <dbReference type="NCBI Taxonomy" id="3012344"/>
    <lineage>
        <taxon>Bacteria</taxon>
        <taxon>Pseudomonadati</taxon>
        <taxon>Pseudomonadota</taxon>
        <taxon>Alphaproteobacteria</taxon>
        <taxon>Sphingomonadales</taxon>
        <taxon>Sphingomonadaceae</taxon>
        <taxon>Sphingomonas</taxon>
    </lineage>
</organism>
<dbReference type="EMBL" id="CP115174">
    <property type="protein sequence ID" value="WBO23422.1"/>
    <property type="molecule type" value="Genomic_DNA"/>
</dbReference>
<gene>
    <name evidence="1" type="ORF">PBT88_04640</name>
</gene>
<evidence type="ECO:0000313" key="2">
    <source>
        <dbReference type="Proteomes" id="UP001210865"/>
    </source>
</evidence>
<proteinExistence type="predicted"/>
<protein>
    <submittedName>
        <fullName evidence="1">Murein L,D-transpeptidase catalytic domain family protein</fullName>
    </submittedName>
</protein>
<dbReference type="PANTHER" id="PTHR38477">
    <property type="entry name" value="HYPOTHETICAL EXPORTED PROTEIN"/>
    <property type="match status" value="1"/>
</dbReference>
<dbReference type="PANTHER" id="PTHR38477:SF1">
    <property type="entry name" value="MUREIN L,D-TRANSPEPTIDASE CATALYTIC DOMAIN FAMILY PROTEIN"/>
    <property type="match status" value="1"/>
</dbReference>
<evidence type="ECO:0000313" key="1">
    <source>
        <dbReference type="EMBL" id="WBO23422.1"/>
    </source>
</evidence>
<reference evidence="1 2" key="1">
    <citation type="submission" date="2022-12" db="EMBL/GenBank/DDBJ databases">
        <title>Sphingomonas abieness sp. nov., an endophytic bacterium isolated from Abies koreana.</title>
        <authorList>
            <person name="Jiang L."/>
            <person name="Lee J."/>
        </authorList>
    </citation>
    <scope>NUCLEOTIDE SEQUENCE [LARGE SCALE GENOMIC DNA]</scope>
    <source>
        <strain evidence="2">PAMB 00755</strain>
    </source>
</reference>
<dbReference type="Proteomes" id="UP001210865">
    <property type="component" value="Chromosome"/>
</dbReference>
<keyword evidence="2" id="KW-1185">Reference proteome</keyword>
<dbReference type="InterPro" id="IPR006311">
    <property type="entry name" value="TAT_signal"/>
</dbReference>